<dbReference type="EMBL" id="DRYQ01000120">
    <property type="protein sequence ID" value="HHQ51363.1"/>
    <property type="molecule type" value="Genomic_DNA"/>
</dbReference>
<sequence length="257" mass="27429">MAAPQVVQQPQPTSVDVVVEGLRKLKTAALLQIVAEVLSVALIFVIAFTAVASILHFVTGGIQEALLQWTILAILVPLIVIVVAIIVLVIISIYAYLLPSAKRFTKWRPGEFSTPLTLLRIGYVWGAVVLLVALAIIFTGIGVGLAIGGLEAGLQTIVAVVLVGLALVFIAIIMFFIGFVGNIVYLFRLSSVFHSTQFQVAAILIIVGIVLSALVIVPFIGFALSCIASILSFIVWILIYIEAGSLEKKVLQGLVQV</sequence>
<protein>
    <submittedName>
        <fullName evidence="2">DUF973 family protein</fullName>
    </submittedName>
</protein>
<organism evidence="2">
    <name type="scientific">Ignisphaera aggregans</name>
    <dbReference type="NCBI Taxonomy" id="334771"/>
    <lineage>
        <taxon>Archaea</taxon>
        <taxon>Thermoproteota</taxon>
        <taxon>Thermoprotei</taxon>
        <taxon>Desulfurococcales</taxon>
        <taxon>Desulfurococcaceae</taxon>
        <taxon>Ignisphaera</taxon>
    </lineage>
</organism>
<keyword evidence="1" id="KW-0472">Membrane</keyword>
<name>A0A7J3ZB19_9CREN</name>
<dbReference type="Pfam" id="PF06157">
    <property type="entry name" value="DUF973"/>
    <property type="match status" value="1"/>
</dbReference>
<dbReference type="PRINTS" id="PR00173">
    <property type="entry name" value="EDTRNSPORT"/>
</dbReference>
<evidence type="ECO:0000256" key="1">
    <source>
        <dbReference type="SAM" id="Phobius"/>
    </source>
</evidence>
<feature type="transmembrane region" description="Helical" evidence="1">
    <location>
        <begin position="153"/>
        <end position="186"/>
    </location>
</feature>
<proteinExistence type="predicted"/>
<dbReference type="InterPro" id="IPR009321">
    <property type="entry name" value="DUF973"/>
</dbReference>
<accession>A0A7J3ZB19</accession>
<feature type="transmembrane region" description="Helical" evidence="1">
    <location>
        <begin position="118"/>
        <end position="147"/>
    </location>
</feature>
<reference evidence="2" key="1">
    <citation type="journal article" date="2020" name="mSystems">
        <title>Genome- and Community-Level Interaction Insights into Carbon Utilization and Element Cycling Functions of Hydrothermarchaeota in Hydrothermal Sediment.</title>
        <authorList>
            <person name="Zhou Z."/>
            <person name="Liu Y."/>
            <person name="Xu W."/>
            <person name="Pan J."/>
            <person name="Luo Z.H."/>
            <person name="Li M."/>
        </authorList>
    </citation>
    <scope>NUCLEOTIDE SEQUENCE [LARGE SCALE GENOMIC DNA]</scope>
    <source>
        <strain evidence="2">SpSt-1105</strain>
    </source>
</reference>
<feature type="transmembrane region" description="Helical" evidence="1">
    <location>
        <begin position="222"/>
        <end position="241"/>
    </location>
</feature>
<dbReference type="AlphaFoldDB" id="A0A7J3ZB19"/>
<keyword evidence="1" id="KW-0812">Transmembrane</keyword>
<evidence type="ECO:0000313" key="2">
    <source>
        <dbReference type="EMBL" id="HHQ51363.1"/>
    </source>
</evidence>
<comment type="caution">
    <text evidence="2">The sequence shown here is derived from an EMBL/GenBank/DDBJ whole genome shotgun (WGS) entry which is preliminary data.</text>
</comment>
<feature type="transmembrane region" description="Helical" evidence="1">
    <location>
        <begin position="69"/>
        <end position="97"/>
    </location>
</feature>
<gene>
    <name evidence="2" type="ORF">ENM66_08465</name>
</gene>
<keyword evidence="1" id="KW-1133">Transmembrane helix</keyword>
<feature type="transmembrane region" description="Helical" evidence="1">
    <location>
        <begin position="198"/>
        <end position="216"/>
    </location>
</feature>
<feature type="transmembrane region" description="Helical" evidence="1">
    <location>
        <begin position="33"/>
        <end position="57"/>
    </location>
</feature>